<organism evidence="4 5">
    <name type="scientific">Alkalihalophilus lindianensis</name>
    <dbReference type="NCBI Taxonomy" id="1630542"/>
    <lineage>
        <taxon>Bacteria</taxon>
        <taxon>Bacillati</taxon>
        <taxon>Bacillota</taxon>
        <taxon>Bacilli</taxon>
        <taxon>Bacillales</taxon>
        <taxon>Bacillaceae</taxon>
        <taxon>Alkalihalophilus</taxon>
    </lineage>
</organism>
<dbReference type="InterPro" id="IPR050248">
    <property type="entry name" value="Polysacc_deacetylase_ArnD"/>
</dbReference>
<accession>A0ABU3XDL5</accession>
<dbReference type="Pfam" id="PF01522">
    <property type="entry name" value="Polysacc_deac_1"/>
    <property type="match status" value="1"/>
</dbReference>
<dbReference type="EMBL" id="JAWJBA010000006">
    <property type="protein sequence ID" value="MDV2685981.1"/>
    <property type="molecule type" value="Genomic_DNA"/>
</dbReference>
<dbReference type="GO" id="GO:0016787">
    <property type="term" value="F:hydrolase activity"/>
    <property type="evidence" value="ECO:0007669"/>
    <property type="project" value="UniProtKB-KW"/>
</dbReference>
<dbReference type="PROSITE" id="PS51677">
    <property type="entry name" value="NODB"/>
    <property type="match status" value="1"/>
</dbReference>
<keyword evidence="1" id="KW-0479">Metal-binding</keyword>
<proteinExistence type="predicted"/>
<protein>
    <submittedName>
        <fullName evidence="4">Polysaccharide deacetylase family protein</fullName>
        <ecNumber evidence="4">3.-.-.-</ecNumber>
    </submittedName>
</protein>
<comment type="caution">
    <text evidence="4">The sequence shown here is derived from an EMBL/GenBank/DDBJ whole genome shotgun (WGS) entry which is preliminary data.</text>
</comment>
<evidence type="ECO:0000259" key="3">
    <source>
        <dbReference type="PROSITE" id="PS51677"/>
    </source>
</evidence>
<dbReference type="InterPro" id="IPR002509">
    <property type="entry name" value="NODB_dom"/>
</dbReference>
<dbReference type="PANTHER" id="PTHR10587">
    <property type="entry name" value="GLYCOSYL TRANSFERASE-RELATED"/>
    <property type="match status" value="1"/>
</dbReference>
<name>A0ABU3XDL5_9BACI</name>
<dbReference type="InterPro" id="IPR011330">
    <property type="entry name" value="Glyco_hydro/deAcase_b/a-brl"/>
</dbReference>
<dbReference type="RefSeq" id="WP_317123153.1">
    <property type="nucleotide sequence ID" value="NZ_JAWJBA010000006.1"/>
</dbReference>
<dbReference type="EC" id="3.-.-.-" evidence="4"/>
<dbReference type="CDD" id="cd10917">
    <property type="entry name" value="CE4_NodB_like_6s_7s"/>
    <property type="match status" value="1"/>
</dbReference>
<dbReference type="SUPFAM" id="SSF88713">
    <property type="entry name" value="Glycoside hydrolase/deacetylase"/>
    <property type="match status" value="1"/>
</dbReference>
<evidence type="ECO:0000313" key="5">
    <source>
        <dbReference type="Proteomes" id="UP001287282"/>
    </source>
</evidence>
<keyword evidence="2 4" id="KW-0378">Hydrolase</keyword>
<feature type="domain" description="NodB homology" evidence="3">
    <location>
        <begin position="18"/>
        <end position="69"/>
    </location>
</feature>
<sequence length="69" mass="7929">MTLFMVDLDKNRYGEEGKYVALTFDDGTHQKVTPEVLYILREYEAKATFYMLGIQAANDHALVKQVAKE</sequence>
<evidence type="ECO:0000256" key="2">
    <source>
        <dbReference type="ARBA" id="ARBA00022801"/>
    </source>
</evidence>
<dbReference type="Gene3D" id="3.20.20.370">
    <property type="entry name" value="Glycoside hydrolase/deacetylase"/>
    <property type="match status" value="1"/>
</dbReference>
<evidence type="ECO:0000313" key="4">
    <source>
        <dbReference type="EMBL" id="MDV2685981.1"/>
    </source>
</evidence>
<dbReference type="Proteomes" id="UP001287282">
    <property type="component" value="Unassembled WGS sequence"/>
</dbReference>
<keyword evidence="5" id="KW-1185">Reference proteome</keyword>
<dbReference type="PANTHER" id="PTHR10587:SF133">
    <property type="entry name" value="CHITIN DEACETYLASE 1-RELATED"/>
    <property type="match status" value="1"/>
</dbReference>
<evidence type="ECO:0000256" key="1">
    <source>
        <dbReference type="ARBA" id="ARBA00022723"/>
    </source>
</evidence>
<gene>
    <name evidence="4" type="ORF">RYX56_16560</name>
</gene>
<reference evidence="4 5" key="1">
    <citation type="submission" date="2023-10" db="EMBL/GenBank/DDBJ databases">
        <title>Screening of Alkalihalobacillus lindianensis BZ-TG-R113 and Its Alleviation of Salt Stress on Rapeseed Growth.</title>
        <authorList>
            <person name="Zhao B."/>
            <person name="Guo T."/>
        </authorList>
    </citation>
    <scope>NUCLEOTIDE SEQUENCE [LARGE SCALE GENOMIC DNA]</scope>
    <source>
        <strain evidence="4 5">BZ-TG-R113</strain>
    </source>
</reference>